<proteinExistence type="predicted"/>
<reference evidence="2" key="1">
    <citation type="submission" date="2014-09" db="EMBL/GenBank/DDBJ databases">
        <authorList>
            <person name="Sharma Rahul"/>
            <person name="Thines Marco"/>
        </authorList>
    </citation>
    <scope>NUCLEOTIDE SEQUENCE [LARGE SCALE GENOMIC DNA]</scope>
</reference>
<protein>
    <submittedName>
        <fullName evidence="1">Uncharacterized protein</fullName>
    </submittedName>
</protein>
<accession>A0A0P1B4F9</accession>
<dbReference type="GeneID" id="36401681"/>
<organism evidence="1 2">
    <name type="scientific">Plasmopara halstedii</name>
    <name type="common">Downy mildew of sunflower</name>
    <dbReference type="NCBI Taxonomy" id="4781"/>
    <lineage>
        <taxon>Eukaryota</taxon>
        <taxon>Sar</taxon>
        <taxon>Stramenopiles</taxon>
        <taxon>Oomycota</taxon>
        <taxon>Peronosporomycetes</taxon>
        <taxon>Peronosporales</taxon>
        <taxon>Peronosporaceae</taxon>
        <taxon>Plasmopara</taxon>
    </lineage>
</organism>
<dbReference type="AlphaFoldDB" id="A0A0P1B4F9"/>
<dbReference type="EMBL" id="CCYD01003042">
    <property type="protein sequence ID" value="CEG48826.1"/>
    <property type="molecule type" value="Genomic_DNA"/>
</dbReference>
<sequence>MQGEFGGSSHSKICLDLLAILVRKDFSSKSNFNDAHPASKLTICLMKTINTHLGLRKTKNKFDSIVTSPLVVPEDKLEALFLQLMMVTNKLIPHCSYIAKISEDNLSHDSLGNYISLTS</sequence>
<dbReference type="RefSeq" id="XP_024585195.1">
    <property type="nucleotide sequence ID" value="XM_024719947.1"/>
</dbReference>
<name>A0A0P1B4F9_PLAHL</name>
<evidence type="ECO:0000313" key="2">
    <source>
        <dbReference type="Proteomes" id="UP000054928"/>
    </source>
</evidence>
<evidence type="ECO:0000313" key="1">
    <source>
        <dbReference type="EMBL" id="CEG48826.1"/>
    </source>
</evidence>
<dbReference type="Proteomes" id="UP000054928">
    <property type="component" value="Unassembled WGS sequence"/>
</dbReference>
<keyword evidence="2" id="KW-1185">Reference proteome</keyword>